<keyword evidence="18" id="KW-0966">Cell projection</keyword>
<dbReference type="InterPro" id="IPR027267">
    <property type="entry name" value="AH/BAR_dom_sf"/>
</dbReference>
<keyword evidence="15" id="KW-0505">Motor protein</keyword>
<evidence type="ECO:0000256" key="6">
    <source>
        <dbReference type="ARBA" id="ARBA00022490"/>
    </source>
</evidence>
<evidence type="ECO:0000256" key="15">
    <source>
        <dbReference type="ARBA" id="ARBA00023175"/>
    </source>
</evidence>
<evidence type="ECO:0000256" key="3">
    <source>
        <dbReference type="ARBA" id="ARBA00004635"/>
    </source>
</evidence>
<dbReference type="PANTHER" id="PTHR12442:SF7">
    <property type="entry name" value="DYNEIN AXONEMAL INTERMEDIATE CHAIN 2"/>
    <property type="match status" value="1"/>
</dbReference>
<evidence type="ECO:0000313" key="27">
    <source>
        <dbReference type="EMBL" id="KAK7585869.1"/>
    </source>
</evidence>
<dbReference type="GO" id="GO:0048471">
    <property type="term" value="C:perinuclear region of cytoplasm"/>
    <property type="evidence" value="ECO:0007669"/>
    <property type="project" value="UniProtKB-SubCell"/>
</dbReference>
<evidence type="ECO:0000256" key="10">
    <source>
        <dbReference type="ARBA" id="ARBA00022737"/>
    </source>
</evidence>
<dbReference type="EMBL" id="JBBCAQ010000028">
    <property type="protein sequence ID" value="KAK7585869.1"/>
    <property type="molecule type" value="Genomic_DNA"/>
</dbReference>
<keyword evidence="11" id="KW-0106">Calcium</keyword>
<keyword evidence="17" id="KW-0206">Cytoskeleton</keyword>
<evidence type="ECO:0000256" key="4">
    <source>
        <dbReference type="ARBA" id="ARBA00011059"/>
    </source>
</evidence>
<evidence type="ECO:0000256" key="5">
    <source>
        <dbReference type="ARBA" id="ARBA00017975"/>
    </source>
</evidence>
<evidence type="ECO:0000313" key="28">
    <source>
        <dbReference type="Proteomes" id="UP001367676"/>
    </source>
</evidence>
<comment type="function">
    <text evidence="22">Probable adapter protein that bind to and organize the subcellular localization of a variety of membrane proteins containing some PDZ recognition sequence. Involved in the clustering of various receptors, possibly by acting at the receptor internalization level. Plays a role in synaptic plasticity by regulating the trafficking and internalization of AMPA receptors. May be regulated upon PRKCA activation. May regulate ASIC1/ASIC3 channel. Regulates actin polymerization by inhibiting the actin-nucleating activity of the Arp2/3 complex; the function is competitive with nucleation promoting factors and is linked to neuronal morphology regulation and AMPA receptor (AMPAR) endocytosis. Via interaction with the Arp2/3 complex involved in regulation of synaptic plasicity of excitatory synapses and required for spine shrinkage during long-term depression (LTD). Involved in regulation of astrocyte morphology, antagonistic to Arp2/3 complex activator WASL/N-WASP function.</text>
</comment>
<dbReference type="InterPro" id="IPR001680">
    <property type="entry name" value="WD40_rpt"/>
</dbReference>
<dbReference type="GO" id="GO:0045503">
    <property type="term" value="F:dynein light chain binding"/>
    <property type="evidence" value="ECO:0007669"/>
    <property type="project" value="TreeGrafter"/>
</dbReference>
<evidence type="ECO:0000256" key="19">
    <source>
        <dbReference type="ARBA" id="ARBA00023288"/>
    </source>
</evidence>
<dbReference type="GO" id="GO:0043005">
    <property type="term" value="C:neuron projection"/>
    <property type="evidence" value="ECO:0007669"/>
    <property type="project" value="UniProtKB-KW"/>
</dbReference>
<protein>
    <recommendedName>
        <fullName evidence="5">PRKCA-binding protein</fullName>
    </recommendedName>
    <alternativeName>
        <fullName evidence="21">Protein interacting with C kinase 1</fullName>
    </alternativeName>
    <alternativeName>
        <fullName evidence="20">Protein kinase C-alpha-binding protein</fullName>
    </alternativeName>
</protein>
<comment type="similarity">
    <text evidence="4">Belongs to the dynein intermediate chain family.</text>
</comment>
<evidence type="ECO:0000256" key="18">
    <source>
        <dbReference type="ARBA" id="ARBA00023273"/>
    </source>
</evidence>
<dbReference type="Pfam" id="PF06456">
    <property type="entry name" value="Arfaptin"/>
    <property type="match status" value="1"/>
</dbReference>
<dbReference type="InterPro" id="IPR036322">
    <property type="entry name" value="WD40_repeat_dom_sf"/>
</dbReference>
<feature type="domain" description="AH" evidence="26">
    <location>
        <begin position="693"/>
        <end position="820"/>
    </location>
</feature>
<keyword evidence="10" id="KW-0677">Repeat</keyword>
<dbReference type="GO" id="GO:0036158">
    <property type="term" value="P:outer dynein arm assembly"/>
    <property type="evidence" value="ECO:0007669"/>
    <property type="project" value="TreeGrafter"/>
</dbReference>
<dbReference type="Proteomes" id="UP001367676">
    <property type="component" value="Unassembled WGS sequence"/>
</dbReference>
<evidence type="ECO:0000256" key="16">
    <source>
        <dbReference type="ARBA" id="ARBA00023203"/>
    </source>
</evidence>
<dbReference type="GO" id="GO:0003779">
    <property type="term" value="F:actin binding"/>
    <property type="evidence" value="ECO:0007669"/>
    <property type="project" value="UniProtKB-KW"/>
</dbReference>
<evidence type="ECO:0000256" key="12">
    <source>
        <dbReference type="ARBA" id="ARBA00023017"/>
    </source>
</evidence>
<dbReference type="Gene3D" id="1.20.1270.60">
    <property type="entry name" value="Arfaptin homology (AH) domain/BAR domain"/>
    <property type="match status" value="1"/>
</dbReference>
<keyword evidence="8" id="KW-0771">Synaptosome</keyword>
<dbReference type="SMART" id="SM01015">
    <property type="entry name" value="Arfaptin"/>
    <property type="match status" value="1"/>
</dbReference>
<dbReference type="GO" id="GO:0019904">
    <property type="term" value="F:protein domain specific binding"/>
    <property type="evidence" value="ECO:0007669"/>
    <property type="project" value="InterPro"/>
</dbReference>
<reference evidence="27 28" key="1">
    <citation type="submission" date="2024-03" db="EMBL/GenBank/DDBJ databases">
        <title>Adaptation during the transition from Ophiocordyceps entomopathogen to insect associate is accompanied by gene loss and intensified selection.</title>
        <authorList>
            <person name="Ward C.M."/>
            <person name="Onetto C.A."/>
            <person name="Borneman A.R."/>
        </authorList>
    </citation>
    <scope>NUCLEOTIDE SEQUENCE [LARGE SCALE GENOMIC DNA]</scope>
    <source>
        <strain evidence="27">AWRI1</strain>
        <tissue evidence="27">Single Adult Female</tissue>
    </source>
</reference>
<evidence type="ECO:0000256" key="20">
    <source>
        <dbReference type="ARBA" id="ARBA00031097"/>
    </source>
</evidence>
<dbReference type="SUPFAM" id="SSF50978">
    <property type="entry name" value="WD40 repeat-like"/>
    <property type="match status" value="1"/>
</dbReference>
<dbReference type="InterPro" id="IPR036034">
    <property type="entry name" value="PDZ_sf"/>
</dbReference>
<dbReference type="SMART" id="SM00320">
    <property type="entry name" value="WD40"/>
    <property type="match status" value="6"/>
</dbReference>
<dbReference type="PROSITE" id="PS50870">
    <property type="entry name" value="AH"/>
    <property type="match status" value="1"/>
</dbReference>
<dbReference type="InterPro" id="IPR015943">
    <property type="entry name" value="WD40/YVTN_repeat-like_dom_sf"/>
</dbReference>
<evidence type="ECO:0000256" key="23">
    <source>
        <dbReference type="ARBA" id="ARBA00034102"/>
    </source>
</evidence>
<accession>A0AAN9TRX7</accession>
<keyword evidence="7" id="KW-0853">WD repeat</keyword>
<dbReference type="PANTHER" id="PTHR12442">
    <property type="entry name" value="DYNEIN INTERMEDIATE CHAIN"/>
    <property type="match status" value="1"/>
</dbReference>
<keyword evidence="14" id="KW-0564">Palmitate</keyword>
<name>A0AAN9TRX7_9HEMI</name>
<dbReference type="PROSITE" id="PS50106">
    <property type="entry name" value="PDZ"/>
    <property type="match status" value="1"/>
</dbReference>
<sequence>MKHSVDMEKPPLMISITKRKGDFMKYCSFGDNENELLYDIPPDRGKTSEYCSKDAIDKSTLCGPRYAEHEVVTTRVNYETRGMNHIEGGWPKDINPTDLEQTVRFKKKIEKDDMYIHSVRQLSYTMEHCIRQNNAINIYEMYFDEEDNIPVYENYCYKTLNIFRDPVKQKRPIQQMSWSPDGGTHLAASYCNLAFHQTFNNVQTSSYIWDIENPIKPDIILQPEVPVVSLEYNPKDPHSLISGLFNGQLAFWDVRKGTEPVEISPPECSHKDPVFNTLWINSKSGTEFFSSSPDGQVKWWDIRKLSEPLETLVVDLTKGEEPKLTRAHGISVLEYENSIPIKFMIGTETGLVICGNRKGKTPAEKLSTQYKAHYGPVCALQRNPAFVKIFLTVGDWCAKIWSEDCKESAIMWSNYRRTRLTAGAWNPTRYSIFYIARMDGSLDLWDVLHQQKEPNMSIKVCDEPLNCIRCHENGQLVSTANNNGGIYLLKFSENLAVSAKNDKALLTATFERECRREKIIESKMKEMRLKTRVGKVIDSHIATKDVKANPVINLDQVYIETAEKEFFAIIEEIFDNSPTAKDGILQSGDEIIGINGQSVKGKTKVEVAKLIQNCEKEVNIAYNKLHADPQQGKSLDIILKKVKHRLVEHMSTETADALGLSRAILCNDSLIQKLKELENIEVTYRGLVEHATKVLSDLGTYLHKAIPDTKLTIQKYADAKFEYLSYCLKVKEMDDEEIGYATLQEILYRVDTGNYEYRLILRCRQDARNRFAQLRSDVLVKLELLDNKHIQDVVWQLQRFVSSLAYYHTQVLDLLNENKLFPIEVDLAKTALEYDCNDQMASDYEDESFNVNHNDPMIPESSLLEDATDVLADLENLRFDDKDSEKSPSDSFSEFKCFSSTEKLLHSEDLLTNNPEDELKDKSEDLLLNLK</sequence>
<evidence type="ECO:0000256" key="2">
    <source>
        <dbReference type="ARBA" id="ARBA00004556"/>
    </source>
</evidence>
<gene>
    <name evidence="27" type="ORF">V9T40_000048</name>
</gene>
<keyword evidence="13" id="KW-0969">Cilium</keyword>
<evidence type="ECO:0000259" key="25">
    <source>
        <dbReference type="PROSITE" id="PS50106"/>
    </source>
</evidence>
<feature type="domain" description="PDZ" evidence="25">
    <location>
        <begin position="569"/>
        <end position="626"/>
    </location>
</feature>
<evidence type="ECO:0000256" key="11">
    <source>
        <dbReference type="ARBA" id="ARBA00022837"/>
    </source>
</evidence>
<dbReference type="SUPFAM" id="SSF103657">
    <property type="entry name" value="BAR/IMD domain-like"/>
    <property type="match status" value="1"/>
</dbReference>
<keyword evidence="28" id="KW-1185">Reference proteome</keyword>
<keyword evidence="6" id="KW-0963">Cytoplasm</keyword>
<evidence type="ECO:0000256" key="14">
    <source>
        <dbReference type="ARBA" id="ARBA00023139"/>
    </source>
</evidence>
<evidence type="ECO:0000256" key="21">
    <source>
        <dbReference type="ARBA" id="ARBA00032804"/>
    </source>
</evidence>
<dbReference type="SMART" id="SM00228">
    <property type="entry name" value="PDZ"/>
    <property type="match status" value="1"/>
</dbReference>
<keyword evidence="12" id="KW-0243">Dynein</keyword>
<keyword evidence="19" id="KW-0449">Lipoprotein</keyword>
<comment type="subunit">
    <text evidence="24">Monomer and homodimer. Interacts with CXADR. Interacts presynaptically with the glutamate receptors GRIA2, GRIA3, GRIK3, isoform 3 of GRIA4, isoform A of GRM4, GRM7 and GRM8; with NAPA and NAPB; and with BTG2. The interaction with NAPA and NAPB disrupts the interaction with GRIA2, conducting to the internalization of GRIA2. Interacts with PRKCA; with the amine transporters SLC6A2 and SLC6A3; with the channels ASIC1 and ASIC2; with the GTP-binding proteins ARF1 and ARF3; with the ephrin receptor tyrosine kinases EPHA7, EPHB1 and EPHB2; with ERBB2 and through its PDZ domain with the C-terminal tail of PRLHR. Interacts with UNC5A. Interacts (via AH domain) with NCS1/FREQ; in a calcium-dependent manner. Interacts with F-actin and associates with the ARP2/3 complex. Interacts (via PDZ domain) with ARF1 (activated); the interaction blocks Arp2/3 complex inhibition. Interacts with SORCS3.</text>
</comment>
<evidence type="ECO:0000256" key="7">
    <source>
        <dbReference type="ARBA" id="ARBA00022574"/>
    </source>
</evidence>
<keyword evidence="9" id="KW-0493">Microtubule</keyword>
<dbReference type="GO" id="GO:0003341">
    <property type="term" value="P:cilium movement"/>
    <property type="evidence" value="ECO:0007669"/>
    <property type="project" value="TreeGrafter"/>
</dbReference>
<comment type="caution">
    <text evidence="27">The sequence shown here is derived from an EMBL/GenBank/DDBJ whole genome shotgun (WGS) entry which is preliminary data.</text>
</comment>
<dbReference type="GO" id="GO:0045202">
    <property type="term" value="C:synapse"/>
    <property type="evidence" value="ECO:0007669"/>
    <property type="project" value="UniProtKB-SubCell"/>
</dbReference>
<evidence type="ECO:0000256" key="22">
    <source>
        <dbReference type="ARBA" id="ARBA00033721"/>
    </source>
</evidence>
<dbReference type="Gene3D" id="2.30.42.10">
    <property type="match status" value="1"/>
</dbReference>
<evidence type="ECO:0000259" key="26">
    <source>
        <dbReference type="PROSITE" id="PS50870"/>
    </source>
</evidence>
<proteinExistence type="inferred from homology"/>
<dbReference type="GO" id="GO:0016020">
    <property type="term" value="C:membrane"/>
    <property type="evidence" value="ECO:0007669"/>
    <property type="project" value="UniProtKB-SubCell"/>
</dbReference>
<dbReference type="AlphaFoldDB" id="A0AAN9TRX7"/>
<dbReference type="SUPFAM" id="SSF50156">
    <property type="entry name" value="PDZ domain-like"/>
    <property type="match status" value="1"/>
</dbReference>
<keyword evidence="8" id="KW-0770">Synapse</keyword>
<dbReference type="InterPro" id="IPR001478">
    <property type="entry name" value="PDZ"/>
</dbReference>
<organism evidence="27 28">
    <name type="scientific">Parthenolecanium corni</name>
    <dbReference type="NCBI Taxonomy" id="536013"/>
    <lineage>
        <taxon>Eukaryota</taxon>
        <taxon>Metazoa</taxon>
        <taxon>Ecdysozoa</taxon>
        <taxon>Arthropoda</taxon>
        <taxon>Hexapoda</taxon>
        <taxon>Insecta</taxon>
        <taxon>Pterygota</taxon>
        <taxon>Neoptera</taxon>
        <taxon>Paraneoptera</taxon>
        <taxon>Hemiptera</taxon>
        <taxon>Sternorrhyncha</taxon>
        <taxon>Coccoidea</taxon>
        <taxon>Coccidae</taxon>
        <taxon>Parthenolecanium</taxon>
    </lineage>
</organism>
<dbReference type="InterPro" id="IPR010504">
    <property type="entry name" value="AH_dom"/>
</dbReference>
<dbReference type="GO" id="GO:0045504">
    <property type="term" value="F:dynein heavy chain binding"/>
    <property type="evidence" value="ECO:0007669"/>
    <property type="project" value="TreeGrafter"/>
</dbReference>
<dbReference type="Pfam" id="PF00595">
    <property type="entry name" value="PDZ"/>
    <property type="match status" value="1"/>
</dbReference>
<evidence type="ECO:0000256" key="8">
    <source>
        <dbReference type="ARBA" id="ARBA00022599"/>
    </source>
</evidence>
<evidence type="ECO:0000256" key="9">
    <source>
        <dbReference type="ARBA" id="ARBA00022701"/>
    </source>
</evidence>
<evidence type="ECO:0000256" key="24">
    <source>
        <dbReference type="ARBA" id="ARBA00093501"/>
    </source>
</evidence>
<evidence type="ECO:0000256" key="17">
    <source>
        <dbReference type="ARBA" id="ARBA00023212"/>
    </source>
</evidence>
<evidence type="ECO:0000256" key="1">
    <source>
        <dbReference type="ARBA" id="ARBA00004430"/>
    </source>
</evidence>
<dbReference type="GO" id="GO:0036157">
    <property type="term" value="C:outer dynein arm"/>
    <property type="evidence" value="ECO:0007669"/>
    <property type="project" value="TreeGrafter"/>
</dbReference>
<dbReference type="InterPro" id="IPR050687">
    <property type="entry name" value="Dynein_IC"/>
</dbReference>
<dbReference type="GO" id="GO:0005874">
    <property type="term" value="C:microtubule"/>
    <property type="evidence" value="ECO:0007669"/>
    <property type="project" value="UniProtKB-KW"/>
</dbReference>
<evidence type="ECO:0000256" key="13">
    <source>
        <dbReference type="ARBA" id="ARBA00023069"/>
    </source>
</evidence>
<dbReference type="Gene3D" id="2.130.10.10">
    <property type="entry name" value="YVTN repeat-like/Quinoprotein amine dehydrogenase"/>
    <property type="match status" value="2"/>
</dbReference>
<comment type="subcellular location">
    <subcellularLocation>
        <location evidence="1">Cytoplasm</location>
        <location evidence="1">Cytoskeleton</location>
        <location evidence="1">Cilium axoneme</location>
    </subcellularLocation>
    <subcellularLocation>
        <location evidence="2">Cytoplasm</location>
        <location evidence="2">Perinuclear region</location>
    </subcellularLocation>
    <subcellularLocation>
        <location evidence="3">Membrane</location>
        <topology evidence="3">Lipid-anchor</topology>
    </subcellularLocation>
    <subcellularLocation>
        <location evidence="23">Synapse</location>
        <location evidence="23">Synaptosome</location>
    </subcellularLocation>
</comment>
<keyword evidence="16" id="KW-0009">Actin-binding</keyword>